<name>A0ABV5AKS9_9BACL</name>
<organism evidence="2 3">
    <name type="scientific">Alicyclobacillus fastidiosus</name>
    <dbReference type="NCBI Taxonomy" id="392011"/>
    <lineage>
        <taxon>Bacteria</taxon>
        <taxon>Bacillati</taxon>
        <taxon>Bacillota</taxon>
        <taxon>Bacilli</taxon>
        <taxon>Bacillales</taxon>
        <taxon>Alicyclobacillaceae</taxon>
        <taxon>Alicyclobacillus</taxon>
    </lineage>
</organism>
<evidence type="ECO:0000313" key="3">
    <source>
        <dbReference type="Proteomes" id="UP001579974"/>
    </source>
</evidence>
<evidence type="ECO:0008006" key="4">
    <source>
        <dbReference type="Google" id="ProtNLM"/>
    </source>
</evidence>
<proteinExistence type="predicted"/>
<dbReference type="Proteomes" id="UP001579974">
    <property type="component" value="Unassembled WGS sequence"/>
</dbReference>
<accession>A0ABV5AKS9</accession>
<dbReference type="EMBL" id="JBDXSU010000030">
    <property type="protein sequence ID" value="MFB5192874.1"/>
    <property type="molecule type" value="Genomic_DNA"/>
</dbReference>
<feature type="compositionally biased region" description="Polar residues" evidence="1">
    <location>
        <begin position="16"/>
        <end position="41"/>
    </location>
</feature>
<protein>
    <recommendedName>
        <fullName evidence="4">Anti-sigma-28 factor FlgM C-terminal domain-containing protein</fullName>
    </recommendedName>
</protein>
<reference evidence="2 3" key="1">
    <citation type="journal article" date="2024" name="Int. J. Mol. Sci.">
        <title>Exploration of Alicyclobacillus spp. Genome in Search of Antibiotic Resistance.</title>
        <authorList>
            <person name="Bucka-Kolendo J."/>
            <person name="Kiousi D.E."/>
            <person name="Dekowska A."/>
            <person name="Mikolajczuk-Szczyrba A."/>
            <person name="Karadedos D.M."/>
            <person name="Michael P."/>
            <person name="Galanis A."/>
            <person name="Sokolowska B."/>
        </authorList>
    </citation>
    <scope>NUCLEOTIDE SEQUENCE [LARGE SCALE GENOMIC DNA]</scope>
    <source>
        <strain evidence="2 3">KKP 3000</strain>
    </source>
</reference>
<dbReference type="RefSeq" id="WP_275475165.1">
    <property type="nucleotide sequence ID" value="NZ_CP162940.1"/>
</dbReference>
<sequence>MNISDSIQGRGGPIQYPQNNQNVRSNSQTASPSTAKTSNQSRLDALKAKMQSGEPINLNSLADSMLKKGSFIDVQA</sequence>
<keyword evidence="3" id="KW-1185">Reference proteome</keyword>
<feature type="region of interest" description="Disordered" evidence="1">
    <location>
        <begin position="1"/>
        <end position="41"/>
    </location>
</feature>
<evidence type="ECO:0000256" key="1">
    <source>
        <dbReference type="SAM" id="MobiDB-lite"/>
    </source>
</evidence>
<gene>
    <name evidence="2" type="ORF">KKP3000_002464</name>
</gene>
<evidence type="ECO:0000313" key="2">
    <source>
        <dbReference type="EMBL" id="MFB5192874.1"/>
    </source>
</evidence>
<comment type="caution">
    <text evidence="2">The sequence shown here is derived from an EMBL/GenBank/DDBJ whole genome shotgun (WGS) entry which is preliminary data.</text>
</comment>